<keyword evidence="3" id="KW-0597">Phosphoprotein</keyword>
<keyword evidence="11" id="KW-0539">Nucleus</keyword>
<dbReference type="Bgee" id="ENSGACG00000003437">
    <property type="expression patterns" value="Expressed in intestinal epithelial cell and 13 other cell types or tissues"/>
</dbReference>
<evidence type="ECO:0000256" key="12">
    <source>
        <dbReference type="PROSITE-ProRule" id="PRU00042"/>
    </source>
</evidence>
<keyword evidence="9" id="KW-0805">Transcription regulation</keyword>
<dbReference type="Gene3D" id="3.30.710.10">
    <property type="entry name" value="Potassium Channel Kv1.1, Chain A"/>
    <property type="match status" value="1"/>
</dbReference>
<evidence type="ECO:0000256" key="4">
    <source>
        <dbReference type="ARBA" id="ARBA00022723"/>
    </source>
</evidence>
<evidence type="ECO:0000256" key="7">
    <source>
        <dbReference type="ARBA" id="ARBA00022833"/>
    </source>
</evidence>
<feature type="domain" description="C2H2-type" evidence="15">
    <location>
        <begin position="409"/>
        <end position="436"/>
    </location>
</feature>
<dbReference type="PROSITE" id="PS50097">
    <property type="entry name" value="BTB"/>
    <property type="match status" value="1"/>
</dbReference>
<dbReference type="FunFam" id="3.30.710.10:FF:000045">
    <property type="entry name" value="zinc finger and BTB domain-containing protein 10"/>
    <property type="match status" value="1"/>
</dbReference>
<dbReference type="Ensembl" id="ENSGACT00000004506.1">
    <property type="protein sequence ID" value="ENSGACP00000004492.1"/>
    <property type="gene ID" value="ENSGACG00000003437.1"/>
</dbReference>
<dbReference type="GO" id="GO:0000978">
    <property type="term" value="F:RNA polymerase II cis-regulatory region sequence-specific DNA binding"/>
    <property type="evidence" value="ECO:0007669"/>
    <property type="project" value="TreeGrafter"/>
</dbReference>
<dbReference type="PANTHER" id="PTHR46105:SF24">
    <property type="entry name" value="ZINC FINGER AND BTB DOMAIN CONTAINING 10"/>
    <property type="match status" value="1"/>
</dbReference>
<dbReference type="OMA" id="ESCDQTT"/>
<keyword evidence="2" id="KW-1017">Isopeptide bond</keyword>
<keyword evidence="6 12" id="KW-0863">Zinc-finger</keyword>
<dbReference type="PROSITE" id="PS00028">
    <property type="entry name" value="ZINC_FINGER_C2H2_1"/>
    <property type="match status" value="1"/>
</dbReference>
<sequence>TNCSEEDYRNKPHENSYCYQLLQELDKQRKSGILCDVNIVVSGQVFRAHKNILVAGSRYFKTLYCLTKGEAQDQATVTHLDVAAVQGFSVILDFLYSGNLLITSQNAIEVMSVASYLQMTEVVHSCRAFIKDALNISIKQEAPDSVVVDYNKRQTVSKEGHRGLDRKPSNFWATSILSKLSIKASNNQGKDEMEEEDEAEPPVTGPTTTTTRWTPYRPMKRGRRVARGRCFVWNWLATGGGAAAPAAIKREAPDAAVGSGRRKKQTTTRRFVYNFPPEPEEGFDGMFLQPSASYPREDFSSLSENAGMTHTFDLLHKLHTLRPSVVSFYFYSLYTSMKFLFPLVTLHKRKKFITSSCVHNLFMVVHTPNPSTQLKIELANQFQYSIIQDLPQGESWENGESSHLALNKLKCPHCNYIAKHRRTLKRHLIIHSGVRSFSCDICGKLFTRREHVKRHSLVHKKDKKYKCMVCKKIFMLAASVGIRHGSRRYGVCADCADSHQATQEGIEGMEFPRDEDFEGEEGEDLDGEEPTNNDQSNWGEGNAGAAPEED</sequence>
<dbReference type="PROSITE" id="PS50157">
    <property type="entry name" value="ZINC_FINGER_C2H2_2"/>
    <property type="match status" value="2"/>
</dbReference>
<dbReference type="Gene3D" id="3.30.160.60">
    <property type="entry name" value="Classic Zinc Finger"/>
    <property type="match status" value="1"/>
</dbReference>
<evidence type="ECO:0000256" key="8">
    <source>
        <dbReference type="ARBA" id="ARBA00022843"/>
    </source>
</evidence>
<dbReference type="InterPro" id="IPR050457">
    <property type="entry name" value="ZnFinger_BTB_dom_contain"/>
</dbReference>
<keyword evidence="5" id="KW-0677">Repeat</keyword>
<comment type="subcellular location">
    <subcellularLocation>
        <location evidence="1">Nucleus</location>
    </subcellularLocation>
</comment>
<evidence type="ECO:0000256" key="11">
    <source>
        <dbReference type="ARBA" id="ARBA00023242"/>
    </source>
</evidence>
<keyword evidence="10" id="KW-0804">Transcription</keyword>
<dbReference type="GO" id="GO:0005634">
    <property type="term" value="C:nucleus"/>
    <property type="evidence" value="ECO:0007669"/>
    <property type="project" value="UniProtKB-SubCell"/>
</dbReference>
<dbReference type="eggNOG" id="KOG1721">
    <property type="taxonomic scope" value="Eukaryota"/>
</dbReference>
<evidence type="ECO:0000256" key="9">
    <source>
        <dbReference type="ARBA" id="ARBA00023015"/>
    </source>
</evidence>
<dbReference type="GO" id="GO:0000981">
    <property type="term" value="F:DNA-binding transcription factor activity, RNA polymerase II-specific"/>
    <property type="evidence" value="ECO:0007669"/>
    <property type="project" value="TreeGrafter"/>
</dbReference>
<evidence type="ECO:0000256" key="1">
    <source>
        <dbReference type="ARBA" id="ARBA00004123"/>
    </source>
</evidence>
<keyword evidence="8" id="KW-0832">Ubl conjugation</keyword>
<dbReference type="Pfam" id="PF00096">
    <property type="entry name" value="zf-C2H2"/>
    <property type="match status" value="1"/>
</dbReference>
<dbReference type="SUPFAM" id="SSF54695">
    <property type="entry name" value="POZ domain"/>
    <property type="match status" value="1"/>
</dbReference>
<evidence type="ECO:0000256" key="5">
    <source>
        <dbReference type="ARBA" id="ARBA00022737"/>
    </source>
</evidence>
<feature type="compositionally biased region" description="Acidic residues" evidence="13">
    <location>
        <begin position="513"/>
        <end position="531"/>
    </location>
</feature>
<feature type="domain" description="C2H2-type" evidence="15">
    <location>
        <begin position="437"/>
        <end position="464"/>
    </location>
</feature>
<dbReference type="InParanoid" id="G3NGN6"/>
<evidence type="ECO:0000259" key="15">
    <source>
        <dbReference type="PROSITE" id="PS50157"/>
    </source>
</evidence>
<organism evidence="16">
    <name type="scientific">Gasterosteus aculeatus</name>
    <name type="common">Three-spined stickleback</name>
    <dbReference type="NCBI Taxonomy" id="69293"/>
    <lineage>
        <taxon>Eukaryota</taxon>
        <taxon>Metazoa</taxon>
        <taxon>Chordata</taxon>
        <taxon>Craniata</taxon>
        <taxon>Vertebrata</taxon>
        <taxon>Euteleostomi</taxon>
        <taxon>Actinopterygii</taxon>
        <taxon>Neopterygii</taxon>
        <taxon>Teleostei</taxon>
        <taxon>Neoteleostei</taxon>
        <taxon>Acanthomorphata</taxon>
        <taxon>Eupercaria</taxon>
        <taxon>Perciformes</taxon>
        <taxon>Cottioidei</taxon>
        <taxon>Gasterosteales</taxon>
        <taxon>Gasterosteidae</taxon>
        <taxon>Gasterosteus</taxon>
    </lineage>
</organism>
<dbReference type="SMART" id="SM00225">
    <property type="entry name" value="BTB"/>
    <property type="match status" value="1"/>
</dbReference>
<dbReference type="Pfam" id="PF00651">
    <property type="entry name" value="BTB"/>
    <property type="match status" value="1"/>
</dbReference>
<dbReference type="FunFam" id="3.30.160.60:FF:000492">
    <property type="entry name" value="Zinc finger and BTB domain containing 10"/>
    <property type="match status" value="1"/>
</dbReference>
<evidence type="ECO:0000259" key="14">
    <source>
        <dbReference type="PROSITE" id="PS50097"/>
    </source>
</evidence>
<evidence type="ECO:0000256" key="6">
    <source>
        <dbReference type="ARBA" id="ARBA00022771"/>
    </source>
</evidence>
<feature type="domain" description="BTB" evidence="14">
    <location>
        <begin position="35"/>
        <end position="104"/>
    </location>
</feature>
<proteinExistence type="predicted"/>
<reference evidence="16" key="2">
    <citation type="submission" date="2024-04" db="UniProtKB">
        <authorList>
            <consortium name="Ensembl"/>
        </authorList>
    </citation>
    <scope>IDENTIFICATION</scope>
</reference>
<evidence type="ECO:0000256" key="2">
    <source>
        <dbReference type="ARBA" id="ARBA00022499"/>
    </source>
</evidence>
<dbReference type="SMART" id="SM00355">
    <property type="entry name" value="ZnF_C2H2"/>
    <property type="match status" value="2"/>
</dbReference>
<dbReference type="InterPro" id="IPR013087">
    <property type="entry name" value="Znf_C2H2_type"/>
</dbReference>
<dbReference type="InterPro" id="IPR036236">
    <property type="entry name" value="Znf_C2H2_sf"/>
</dbReference>
<feature type="region of interest" description="Disordered" evidence="13">
    <location>
        <begin position="503"/>
        <end position="550"/>
    </location>
</feature>
<evidence type="ECO:0000256" key="3">
    <source>
        <dbReference type="ARBA" id="ARBA00022553"/>
    </source>
</evidence>
<evidence type="ECO:0000313" key="16">
    <source>
        <dbReference type="Ensembl" id="ENSGACP00000004492.1"/>
    </source>
</evidence>
<feature type="region of interest" description="Disordered" evidence="13">
    <location>
        <begin position="184"/>
        <end position="219"/>
    </location>
</feature>
<accession>G3NGN6</accession>
<dbReference type="GO" id="GO:0008270">
    <property type="term" value="F:zinc ion binding"/>
    <property type="evidence" value="ECO:0007669"/>
    <property type="project" value="UniProtKB-KW"/>
</dbReference>
<dbReference type="InterPro" id="IPR011333">
    <property type="entry name" value="SKP1/BTB/POZ_sf"/>
</dbReference>
<dbReference type="FunCoup" id="G3NGN6">
    <property type="interactions" value="676"/>
</dbReference>
<dbReference type="STRING" id="69293.ENSGACP00000004492"/>
<dbReference type="AlphaFoldDB" id="G3NGN6"/>
<dbReference type="SUPFAM" id="SSF57667">
    <property type="entry name" value="beta-beta-alpha zinc fingers"/>
    <property type="match status" value="1"/>
</dbReference>
<feature type="compositionally biased region" description="Low complexity" evidence="13">
    <location>
        <begin position="201"/>
        <end position="217"/>
    </location>
</feature>
<dbReference type="InterPro" id="IPR000210">
    <property type="entry name" value="BTB/POZ_dom"/>
</dbReference>
<dbReference type="PANTHER" id="PTHR46105">
    <property type="entry name" value="AGAP004733-PA"/>
    <property type="match status" value="1"/>
</dbReference>
<protein>
    <submittedName>
        <fullName evidence="16">Zinc finger and BTB domain containing 10</fullName>
    </submittedName>
</protein>
<evidence type="ECO:0000256" key="10">
    <source>
        <dbReference type="ARBA" id="ARBA00023163"/>
    </source>
</evidence>
<keyword evidence="7" id="KW-0862">Zinc</keyword>
<reference evidence="16" key="1">
    <citation type="submission" date="2006-01" db="EMBL/GenBank/DDBJ databases">
        <authorList>
            <person name="Lindblad-Toh K."/>
            <person name="Mauceli E."/>
            <person name="Grabherr M."/>
            <person name="Chang J.L."/>
            <person name="Lander E.S."/>
        </authorList>
    </citation>
    <scope>NUCLEOTIDE SEQUENCE [LARGE SCALE GENOMIC DNA]</scope>
</reference>
<name>G3NGN6_GASAC</name>
<evidence type="ECO:0000256" key="13">
    <source>
        <dbReference type="SAM" id="MobiDB-lite"/>
    </source>
</evidence>
<keyword evidence="4" id="KW-0479">Metal-binding</keyword>